<dbReference type="Pfam" id="PF00493">
    <property type="entry name" value="MCM"/>
    <property type="match status" value="1"/>
</dbReference>
<dbReference type="GeneID" id="19878075"/>
<keyword evidence="2 4" id="KW-0067">ATP-binding</keyword>
<keyword evidence="5" id="KW-0378">Hydrolase</keyword>
<dbReference type="GO" id="GO:0005524">
    <property type="term" value="F:ATP binding"/>
    <property type="evidence" value="ECO:0007669"/>
    <property type="project" value="UniProtKB-UniRule"/>
</dbReference>
<evidence type="ECO:0000313" key="8">
    <source>
        <dbReference type="Proteomes" id="UP000011081"/>
    </source>
</evidence>
<dbReference type="InterPro" id="IPR001208">
    <property type="entry name" value="MCM_dom"/>
</dbReference>
<dbReference type="SUPFAM" id="SSF52540">
    <property type="entry name" value="P-loop containing nucleoside triphosphate hydrolases"/>
    <property type="match status" value="1"/>
</dbReference>
<dbReference type="GO" id="GO:0016787">
    <property type="term" value="F:hydrolase activity"/>
    <property type="evidence" value="ECO:0007669"/>
    <property type="project" value="UniProtKB-KW"/>
</dbReference>
<dbReference type="SUPFAM" id="SSF50249">
    <property type="entry name" value="Nucleic acid-binding proteins"/>
    <property type="match status" value="1"/>
</dbReference>
<dbReference type="FunCoup" id="L2GYJ0">
    <property type="interactions" value="254"/>
</dbReference>
<dbReference type="GO" id="GO:0043138">
    <property type="term" value="F:3'-5' DNA helicase activity"/>
    <property type="evidence" value="ECO:0007669"/>
    <property type="project" value="TreeGrafter"/>
</dbReference>
<dbReference type="EC" id="3.6.4.12" evidence="5"/>
<comment type="similarity">
    <text evidence="4">Belongs to the MCM family.</text>
</comment>
<dbReference type="STRING" id="948595.L2GYJ0"/>
<dbReference type="VEuPathDB" id="MicrosporidiaDB:VCUG_00184"/>
<comment type="subcellular location">
    <subcellularLocation>
        <location evidence="5">Nucleus</location>
    </subcellularLocation>
</comment>
<keyword evidence="3 4" id="KW-0238">DNA-binding</keyword>
<dbReference type="InterPro" id="IPR012340">
    <property type="entry name" value="NA-bd_OB-fold"/>
</dbReference>
<dbReference type="GO" id="GO:0017116">
    <property type="term" value="F:single-stranded DNA helicase activity"/>
    <property type="evidence" value="ECO:0007669"/>
    <property type="project" value="TreeGrafter"/>
</dbReference>
<dbReference type="Proteomes" id="UP000011081">
    <property type="component" value="Unassembled WGS sequence"/>
</dbReference>
<evidence type="ECO:0000256" key="4">
    <source>
        <dbReference type="RuleBase" id="RU004070"/>
    </source>
</evidence>
<dbReference type="PRINTS" id="PR01661">
    <property type="entry name" value="MCMPROTEIN5"/>
</dbReference>
<protein>
    <recommendedName>
        <fullName evidence="5">DNA replication licensing factor MCM5</fullName>
        <ecNumber evidence="5">3.6.4.12</ecNumber>
    </recommendedName>
</protein>
<comment type="subunit">
    <text evidence="5">Component of the MCM2-7 complex.</text>
</comment>
<dbReference type="PANTHER" id="PTHR11630">
    <property type="entry name" value="DNA REPLICATION LICENSING FACTOR MCM FAMILY MEMBER"/>
    <property type="match status" value="1"/>
</dbReference>
<dbReference type="GO" id="GO:0003697">
    <property type="term" value="F:single-stranded DNA binding"/>
    <property type="evidence" value="ECO:0007669"/>
    <property type="project" value="TreeGrafter"/>
</dbReference>
<evidence type="ECO:0000313" key="7">
    <source>
        <dbReference type="EMBL" id="ELA48348.1"/>
    </source>
</evidence>
<dbReference type="Gene3D" id="2.20.28.10">
    <property type="match status" value="1"/>
</dbReference>
<dbReference type="Gene3D" id="3.40.50.300">
    <property type="entry name" value="P-loop containing nucleotide triphosphate hydrolases"/>
    <property type="match status" value="1"/>
</dbReference>
<evidence type="ECO:0000256" key="1">
    <source>
        <dbReference type="ARBA" id="ARBA00022741"/>
    </source>
</evidence>
<keyword evidence="5" id="KW-0235">DNA replication</keyword>
<dbReference type="GO" id="GO:0042555">
    <property type="term" value="C:MCM complex"/>
    <property type="evidence" value="ECO:0007669"/>
    <property type="project" value="UniProtKB-UniRule"/>
</dbReference>
<dbReference type="Pfam" id="PF17207">
    <property type="entry name" value="MCM_OB"/>
    <property type="match status" value="1"/>
</dbReference>
<proteinExistence type="inferred from homology"/>
<organism evidence="7 8">
    <name type="scientific">Vavraia culicis (isolate floridensis)</name>
    <name type="common">Microsporidian parasite</name>
    <dbReference type="NCBI Taxonomy" id="948595"/>
    <lineage>
        <taxon>Eukaryota</taxon>
        <taxon>Fungi</taxon>
        <taxon>Fungi incertae sedis</taxon>
        <taxon>Microsporidia</taxon>
        <taxon>Pleistophoridae</taxon>
        <taxon>Vavraia</taxon>
    </lineage>
</organism>
<dbReference type="InterPro" id="IPR018525">
    <property type="entry name" value="MCM_CS"/>
</dbReference>
<keyword evidence="5" id="KW-0131">Cell cycle</keyword>
<dbReference type="InterPro" id="IPR008048">
    <property type="entry name" value="MCM5"/>
</dbReference>
<dbReference type="Pfam" id="PF17855">
    <property type="entry name" value="MCM_lid"/>
    <property type="match status" value="1"/>
</dbReference>
<evidence type="ECO:0000259" key="6">
    <source>
        <dbReference type="PROSITE" id="PS50051"/>
    </source>
</evidence>
<dbReference type="Gene3D" id="2.40.50.140">
    <property type="entry name" value="Nucleic acid-binding proteins"/>
    <property type="match status" value="1"/>
</dbReference>
<keyword evidence="8" id="KW-1185">Reference proteome</keyword>
<comment type="function">
    <text evidence="5">Acts as component of the MCM2-7 complex (MCM complex) which is the replicative helicase essential for 'once per cell cycle' DNA replication initiation and elongation in eukaryotic cells. The active ATPase sites in the MCM2-7 ring are formed through the interaction surfaces of two neighboring subunits such that a critical structure of a conserved arginine finger motif is provided in trans relative to the ATP-binding site of the Walker A box of the adjacent subunit. The six ATPase active sites, however, are likely to contribute differentially to the complex helicase activity.</text>
</comment>
<dbReference type="PROSITE" id="PS50051">
    <property type="entry name" value="MCM_2"/>
    <property type="match status" value="1"/>
</dbReference>
<reference evidence="8" key="1">
    <citation type="submission" date="2011-03" db="EMBL/GenBank/DDBJ databases">
        <title>The genome sequence of Vavraia culicis strain floridensis.</title>
        <authorList>
            <consortium name="The Broad Institute Genome Sequencing Platform"/>
            <person name="Cuomo C."/>
            <person name="Becnel J."/>
            <person name="Sanscrainte N."/>
            <person name="Young S.K."/>
            <person name="Zeng Q."/>
            <person name="Gargeya S."/>
            <person name="Fitzgerald M."/>
            <person name="Haas B."/>
            <person name="Abouelleil A."/>
            <person name="Alvarado L."/>
            <person name="Arachchi H.M."/>
            <person name="Berlin A."/>
            <person name="Chapman S.B."/>
            <person name="Gearin G."/>
            <person name="Goldberg J."/>
            <person name="Griggs A."/>
            <person name="Gujja S."/>
            <person name="Hansen M."/>
            <person name="Heiman D."/>
            <person name="Howarth C."/>
            <person name="Larimer J."/>
            <person name="Lui A."/>
            <person name="MacDonald P.J.P."/>
            <person name="McCowen C."/>
            <person name="Montmayeur A."/>
            <person name="Murphy C."/>
            <person name="Neiman D."/>
            <person name="Pearson M."/>
            <person name="Priest M."/>
            <person name="Roberts A."/>
            <person name="Saif S."/>
            <person name="Shea T."/>
            <person name="Sisk P."/>
            <person name="Stolte C."/>
            <person name="Sykes S."/>
            <person name="Wortman J."/>
            <person name="Nusbaum C."/>
            <person name="Birren B."/>
        </authorList>
    </citation>
    <scope>NUCLEOTIDE SEQUENCE [LARGE SCALE GENOMIC DNA]</scope>
    <source>
        <strain evidence="8">floridensis</strain>
    </source>
</reference>
<name>L2GYJ0_VAVCU</name>
<evidence type="ECO:0000256" key="3">
    <source>
        <dbReference type="ARBA" id="ARBA00023125"/>
    </source>
</evidence>
<sequence>MSYQDNTVTSADLLSSDVPMDKEEVKKQFQVFLSSFSINNQYIYRNRKTVQLAHLAVFDQALYNKFLARPREFVDLVDGYEFVSEKSFDLIRSLDASKANRIVRVRGIVTSVSNVHAKPLTLYLTCKSCLVVKEVVDVIPRSCPNGCMFEPFIIVPEKSRVVDTQSLKVQEDFDDVPSNEIPRHCTAVVNNALCSCELVPGSNIVFTGILLVKSSRTGSIPFIRIIGIEKDVAKQKSFTEEEIHRFKSFHFFDNLQKIIAPNIAGHDDVKKAIACLLFGGTRRVKNGVALRGDINVLLLGDPGVAKSQMLKFTSQIAPISVYTSGKGSSAAGLTATVVRSSTGEYTLEGGALVLSDMGVCCIDEFDKMDEFDRVAIHEAMEQQTVSIAKAGITTVLNTRAAVLAAANPKFGRYDDLKAPAENIEFGSTILSRFDCIFILKDEKRMDRDIALAKHILDVNTNVSIDGTQYDTEFIKRYITYAKSISPELDAQAKLRIKNFYIKARQAVHSHSKKECSIPITVRQLEAVIRISEAFARMSLSTRVLPEHVDEAIHLFRVSTMNAVNDGHYLDGMLRSDVMSKVRTMADRILKMLSIGNAHSIAALAEHFGEKDVVGQAVTYLVRKDKLALRDRGRVVIRMP</sequence>
<dbReference type="OrthoDB" id="10036721at2759"/>
<dbReference type="EMBL" id="GL877405">
    <property type="protein sequence ID" value="ELA48348.1"/>
    <property type="molecule type" value="Genomic_DNA"/>
</dbReference>
<dbReference type="FunFam" id="3.40.50.300:FF:000826">
    <property type="entry name" value="Replicative DNA helicase Mcm"/>
    <property type="match status" value="1"/>
</dbReference>
<dbReference type="HOGENOM" id="CLU_000995_3_2_1"/>
<dbReference type="GO" id="GO:0006279">
    <property type="term" value="P:premeiotic DNA replication"/>
    <property type="evidence" value="ECO:0007669"/>
    <property type="project" value="UniProtKB-ARBA"/>
</dbReference>
<dbReference type="AlphaFoldDB" id="L2GYJ0"/>
<keyword evidence="5" id="KW-0539">Nucleus</keyword>
<dbReference type="RefSeq" id="XP_008073205.1">
    <property type="nucleotide sequence ID" value="XM_008075014.1"/>
</dbReference>
<dbReference type="GO" id="GO:0005656">
    <property type="term" value="C:nuclear pre-replicative complex"/>
    <property type="evidence" value="ECO:0007669"/>
    <property type="project" value="UniProtKB-ARBA"/>
</dbReference>
<dbReference type="InterPro" id="IPR041562">
    <property type="entry name" value="MCM_lid"/>
</dbReference>
<accession>L2GYJ0</accession>
<dbReference type="OMA" id="ITYCKTR"/>
<dbReference type="GO" id="GO:0031261">
    <property type="term" value="C:DNA replication preinitiation complex"/>
    <property type="evidence" value="ECO:0007669"/>
    <property type="project" value="UniProtKB-ARBA"/>
</dbReference>
<dbReference type="PANTHER" id="PTHR11630:SF42">
    <property type="entry name" value="DNA REPLICATION LICENSING FACTOR MCM5"/>
    <property type="match status" value="1"/>
</dbReference>
<dbReference type="InterPro" id="IPR031327">
    <property type="entry name" value="MCM"/>
</dbReference>
<dbReference type="GO" id="GO:0006270">
    <property type="term" value="P:DNA replication initiation"/>
    <property type="evidence" value="ECO:0007669"/>
    <property type="project" value="UniProtKB-UniRule"/>
</dbReference>
<dbReference type="GO" id="GO:0043596">
    <property type="term" value="C:nuclear replication fork"/>
    <property type="evidence" value="ECO:0007669"/>
    <property type="project" value="UniProtKB-ARBA"/>
</dbReference>
<dbReference type="InterPro" id="IPR033762">
    <property type="entry name" value="MCM_OB"/>
</dbReference>
<dbReference type="PRINTS" id="PR01657">
    <property type="entry name" value="MCMFAMILY"/>
</dbReference>
<dbReference type="InParanoid" id="L2GYJ0"/>
<evidence type="ECO:0000256" key="5">
    <source>
        <dbReference type="RuleBase" id="RU368063"/>
    </source>
</evidence>
<comment type="catalytic activity">
    <reaction evidence="5">
        <text>ATP + H2O = ADP + phosphate + H(+)</text>
        <dbReference type="Rhea" id="RHEA:13065"/>
        <dbReference type="ChEBI" id="CHEBI:15377"/>
        <dbReference type="ChEBI" id="CHEBI:15378"/>
        <dbReference type="ChEBI" id="CHEBI:30616"/>
        <dbReference type="ChEBI" id="CHEBI:43474"/>
        <dbReference type="ChEBI" id="CHEBI:456216"/>
        <dbReference type="EC" id="3.6.4.12"/>
    </reaction>
</comment>
<dbReference type="GO" id="GO:0000727">
    <property type="term" value="P:double-strand break repair via break-induced replication"/>
    <property type="evidence" value="ECO:0007669"/>
    <property type="project" value="TreeGrafter"/>
</dbReference>
<keyword evidence="5" id="KW-0347">Helicase</keyword>
<dbReference type="GO" id="GO:0003688">
    <property type="term" value="F:DNA replication origin binding"/>
    <property type="evidence" value="ECO:0007669"/>
    <property type="project" value="UniProtKB-UniRule"/>
</dbReference>
<evidence type="ECO:0000256" key="2">
    <source>
        <dbReference type="ARBA" id="ARBA00022840"/>
    </source>
</evidence>
<gene>
    <name evidence="7" type="ORF">VCUG_00184</name>
</gene>
<keyword evidence="1 4" id="KW-0547">Nucleotide-binding</keyword>
<feature type="domain" description="MCM C-terminal AAA(+) ATPase" evidence="6">
    <location>
        <begin position="251"/>
        <end position="455"/>
    </location>
</feature>
<dbReference type="PROSITE" id="PS00847">
    <property type="entry name" value="MCM_1"/>
    <property type="match status" value="1"/>
</dbReference>
<dbReference type="SMART" id="SM00350">
    <property type="entry name" value="MCM"/>
    <property type="match status" value="1"/>
</dbReference>
<dbReference type="InterPro" id="IPR027417">
    <property type="entry name" value="P-loop_NTPase"/>
</dbReference>